<dbReference type="SUPFAM" id="SSF53850">
    <property type="entry name" value="Periplasmic binding protein-like II"/>
    <property type="match status" value="1"/>
</dbReference>
<proteinExistence type="inferred from homology"/>
<dbReference type="Gene3D" id="3.40.190.10">
    <property type="entry name" value="Periplasmic binding protein-like II"/>
    <property type="match status" value="1"/>
</dbReference>
<protein>
    <submittedName>
        <fullName evidence="6">Sugar ABC transporter substrate-binding protein</fullName>
    </submittedName>
</protein>
<dbReference type="CDD" id="cd13585">
    <property type="entry name" value="PBP2_TMBP_like"/>
    <property type="match status" value="1"/>
</dbReference>
<organism evidence="6 7">
    <name type="scientific">Asanoa siamensis</name>
    <dbReference type="NCBI Taxonomy" id="926357"/>
    <lineage>
        <taxon>Bacteria</taxon>
        <taxon>Bacillati</taxon>
        <taxon>Actinomycetota</taxon>
        <taxon>Actinomycetes</taxon>
        <taxon>Micromonosporales</taxon>
        <taxon>Micromonosporaceae</taxon>
        <taxon>Asanoa</taxon>
    </lineage>
</organism>
<feature type="chain" id="PRO_5045905080" evidence="5">
    <location>
        <begin position="22"/>
        <end position="449"/>
    </location>
</feature>
<gene>
    <name evidence="6" type="ORF">Asi02nite_33790</name>
</gene>
<dbReference type="EMBL" id="BONE01000024">
    <property type="protein sequence ID" value="GIF73861.1"/>
    <property type="molecule type" value="Genomic_DNA"/>
</dbReference>
<dbReference type="PANTHER" id="PTHR43649:SF31">
    <property type="entry name" value="SN-GLYCEROL-3-PHOSPHATE-BINDING PERIPLASMIC PROTEIN UGPB"/>
    <property type="match status" value="1"/>
</dbReference>
<evidence type="ECO:0000313" key="7">
    <source>
        <dbReference type="Proteomes" id="UP000604117"/>
    </source>
</evidence>
<comment type="subcellular location">
    <subcellularLocation>
        <location evidence="1">Cell envelope</location>
    </subcellularLocation>
</comment>
<reference evidence="6 7" key="1">
    <citation type="submission" date="2021-01" db="EMBL/GenBank/DDBJ databases">
        <title>Whole genome shotgun sequence of Asanoa siamensis NBRC 107932.</title>
        <authorList>
            <person name="Komaki H."/>
            <person name="Tamura T."/>
        </authorList>
    </citation>
    <scope>NUCLEOTIDE SEQUENCE [LARGE SCALE GENOMIC DNA]</scope>
    <source>
        <strain evidence="6 7">NBRC 107932</strain>
    </source>
</reference>
<keyword evidence="4 5" id="KW-0732">Signal</keyword>
<dbReference type="PANTHER" id="PTHR43649">
    <property type="entry name" value="ARABINOSE-BINDING PROTEIN-RELATED"/>
    <property type="match status" value="1"/>
</dbReference>
<evidence type="ECO:0000256" key="1">
    <source>
        <dbReference type="ARBA" id="ARBA00004196"/>
    </source>
</evidence>
<evidence type="ECO:0000256" key="5">
    <source>
        <dbReference type="SAM" id="SignalP"/>
    </source>
</evidence>
<dbReference type="Proteomes" id="UP000604117">
    <property type="component" value="Unassembled WGS sequence"/>
</dbReference>
<accession>A0ABQ4CRD1</accession>
<evidence type="ECO:0000313" key="6">
    <source>
        <dbReference type="EMBL" id="GIF73861.1"/>
    </source>
</evidence>
<evidence type="ECO:0000256" key="3">
    <source>
        <dbReference type="ARBA" id="ARBA00022448"/>
    </source>
</evidence>
<dbReference type="Pfam" id="PF13416">
    <property type="entry name" value="SBP_bac_8"/>
    <property type="match status" value="1"/>
</dbReference>
<evidence type="ECO:0000256" key="4">
    <source>
        <dbReference type="ARBA" id="ARBA00022729"/>
    </source>
</evidence>
<keyword evidence="3" id="KW-0813">Transport</keyword>
<evidence type="ECO:0000256" key="2">
    <source>
        <dbReference type="ARBA" id="ARBA00008520"/>
    </source>
</evidence>
<dbReference type="PROSITE" id="PS51257">
    <property type="entry name" value="PROKAR_LIPOPROTEIN"/>
    <property type="match status" value="1"/>
</dbReference>
<dbReference type="InterPro" id="IPR050490">
    <property type="entry name" value="Bact_solute-bd_prot1"/>
</dbReference>
<keyword evidence="7" id="KW-1185">Reference proteome</keyword>
<sequence>MIRRSRAGAALLSLAVAAGLAACSSSGDEAGGDAVTLDYWLWDDNQKASYQACADAFHADNPNITIKISQSAWDVYWQNLTTQVAAGDAPDVWTNQGSYYPQFVTSGQILDLEPYVKADNVDLSQYQAGLAGLFEKDGKRYGLPKDWDTMAVVYNTDHLKAQGLDAAALEDLSWNPTDGGTFEQAIAKATVDNNGKNGLDPAFDKTKVKVYGFLPEWGDGSQGQNGWGNFAAMLGFTYLDKNPWGTQFKYDDPRLAQVIDWYKSLIAKGYSPALDLKSTLARDALLNAGKGAMTITGSWMINSYLGDSAKVKFAFAPLPAGPQGRKSAINGLSDAIWAGTEHKDEAWKWVKFLASSDCQDIVGGNAVVFPAIKTASDKALAAHEGKGRDVRAFIDQATAPNGTFFLPITDHGSEVSKIVQDAIQSAVLGRTDSATALKKANEQVNALFK</sequence>
<name>A0ABQ4CRD1_9ACTN</name>
<dbReference type="RefSeq" id="WP_203713990.1">
    <property type="nucleotide sequence ID" value="NZ_BONE01000024.1"/>
</dbReference>
<feature type="signal peptide" evidence="5">
    <location>
        <begin position="1"/>
        <end position="21"/>
    </location>
</feature>
<dbReference type="InterPro" id="IPR006059">
    <property type="entry name" value="SBP"/>
</dbReference>
<comment type="similarity">
    <text evidence="2">Belongs to the bacterial solute-binding protein 1 family.</text>
</comment>
<comment type="caution">
    <text evidence="6">The sequence shown here is derived from an EMBL/GenBank/DDBJ whole genome shotgun (WGS) entry which is preliminary data.</text>
</comment>